<organism evidence="1 2">
    <name type="scientific">Dyella solisilvae</name>
    <dbReference type="NCBI Taxonomy" id="1920168"/>
    <lineage>
        <taxon>Bacteria</taxon>
        <taxon>Pseudomonadati</taxon>
        <taxon>Pseudomonadota</taxon>
        <taxon>Gammaproteobacteria</taxon>
        <taxon>Lysobacterales</taxon>
        <taxon>Rhodanobacteraceae</taxon>
        <taxon>Dyella</taxon>
    </lineage>
</organism>
<dbReference type="Proteomes" id="UP000254711">
    <property type="component" value="Unassembled WGS sequence"/>
</dbReference>
<evidence type="ECO:0000313" key="2">
    <source>
        <dbReference type="Proteomes" id="UP000254711"/>
    </source>
</evidence>
<reference evidence="1 2" key="1">
    <citation type="submission" date="2018-07" db="EMBL/GenBank/DDBJ databases">
        <title>Dyella solisilvae sp. nov., isolated from the pine and broad-leaved mixed forest soil.</title>
        <authorList>
            <person name="Gao Z."/>
            <person name="Qiu L."/>
        </authorList>
    </citation>
    <scope>NUCLEOTIDE SEQUENCE [LARGE SCALE GENOMIC DNA]</scope>
    <source>
        <strain evidence="1 2">DHG54</strain>
    </source>
</reference>
<comment type="caution">
    <text evidence="1">The sequence shown here is derived from an EMBL/GenBank/DDBJ whole genome shotgun (WGS) entry which is preliminary data.</text>
</comment>
<keyword evidence="2" id="KW-1185">Reference proteome</keyword>
<name>A0A370K6C2_9GAMM</name>
<dbReference type="EMBL" id="QQSY01000004">
    <property type="protein sequence ID" value="RDI97570.1"/>
    <property type="molecule type" value="Genomic_DNA"/>
</dbReference>
<protein>
    <submittedName>
        <fullName evidence="1">Uncharacterized protein</fullName>
    </submittedName>
</protein>
<gene>
    <name evidence="1" type="ORF">DVT68_14840</name>
</gene>
<sequence>MGHSHIDLTFLQDFPEASAIVKCLLDLHGGKRSAHALASRVQRYLRFVVTKGLDLSAQSLTAYRDSLDSATDLGGRSRQGYYSIAASFVRELGERGIGKVEKLPLGFRDIAHSPYPTFTELASNWDHLKKNPEYEARLELHKARNLDKLSRDVLVISELWMETLEDAAWESVCMQIDDWSLAESVVERSRHVTYADLWDQQPSIEAALGLLYQTFGRFIPTSPQWPPRIVDYCKGRGWPPTRLKGAFFPTIKSLSAFLVLALANGILAPNVDSVARYAFVGCVSQSSDKDQVLVRLGKFRGHPIERLINPKSRVVVALKALEATVVKALDDLDRVPPKLKEDGGVPLFLHYFPGRGGSEVRVVPRDHPPDMVRRFIASSSTKYPVLQPLVSGPTGVNFRCTHLLCQRLRGGSIFDIQSGANHRNVSTTVGYLERVEVAATARMVQFSFQAYLVSEARAARLRRLGNGFHCDPSQAPRENCLRMDLCSGCKGRKIVFIASRIVAEWLAWKSHIELHEDYLRQHRPERWSKVWSIRLVEYRVLLAEVPKRVLREAEKFVGSVGLLPLE</sequence>
<proteinExistence type="predicted"/>
<accession>A0A370K6C2</accession>
<evidence type="ECO:0000313" key="1">
    <source>
        <dbReference type="EMBL" id="RDI97570.1"/>
    </source>
</evidence>
<dbReference type="AlphaFoldDB" id="A0A370K6C2"/>